<sequence length="643" mass="72228">MSSSSTLINSAYHNFAPLDSPFSSSSSDLASPSSRVAQFFTAPSSIALNLDILFLVLSLVDNVTLSQCALVCKAWQGIAMSLLWRDALPNGLRPMLLFLDSYYDDDQVHPVSDFSLWCYDLSNGLIMQVYKKRRAMLSRAPLPSCWTAFERNVGQYICSLTLDFKSLVVSDYFLQELAKPESSPIQLHLPNLWKLRAIVNQNATEFDLVLRFVQPTVRDLELDIWDPVWSNQRALHVMQRETEKDIPRFKHGSQPLPAAFPLPGFFAAIADLAPNLTHLAFTMREETEMRDAWQSFVEFCFDLGNLQSLELPLYALTPAALRFLARHPTLERLVMYKERTRKYKAAPSEPFHDIPFVPDVWAPNDHPDLDTKESETLTNVSLTATPSQCSAFLRVLGPQKLTVLHVNLASYFPAADEANAFIASIAGSCPALQELAIRPIISIGGPPLRPNYLMLHPLKACRNLVSLEIAAVHPSQFTNEEFVSLVSHWRHLKRLVLDHPGIACVEPGERANLSLGAAMQAFQLCCPQLCSLILYVSFDAGHLTADGESSPFTDKYTSLAEVDLCIGTPLNTQPEQVALFLDSVLPRNCILRLHPTTRNIFDLSEPEETQKAWETRRRNLNRFVRAVTLTRARVGEYRKTTLL</sequence>
<comment type="caution">
    <text evidence="1">The sequence shown here is derived from an EMBL/GenBank/DDBJ whole genome shotgun (WGS) entry which is preliminary data.</text>
</comment>
<reference evidence="1" key="1">
    <citation type="submission" date="2022-07" db="EMBL/GenBank/DDBJ databases">
        <title>Genome Sequence of Phlebia brevispora.</title>
        <authorList>
            <person name="Buettner E."/>
        </authorList>
    </citation>
    <scope>NUCLEOTIDE SEQUENCE</scope>
    <source>
        <strain evidence="1">MPL23</strain>
    </source>
</reference>
<evidence type="ECO:0000313" key="2">
    <source>
        <dbReference type="Proteomes" id="UP001148662"/>
    </source>
</evidence>
<organism evidence="1 2">
    <name type="scientific">Phlebia brevispora</name>
    <dbReference type="NCBI Taxonomy" id="194682"/>
    <lineage>
        <taxon>Eukaryota</taxon>
        <taxon>Fungi</taxon>
        <taxon>Dikarya</taxon>
        <taxon>Basidiomycota</taxon>
        <taxon>Agaricomycotina</taxon>
        <taxon>Agaricomycetes</taxon>
        <taxon>Polyporales</taxon>
        <taxon>Meruliaceae</taxon>
        <taxon>Phlebia</taxon>
    </lineage>
</organism>
<protein>
    <submittedName>
        <fullName evidence="1">Uncharacterized protein</fullName>
    </submittedName>
</protein>
<gene>
    <name evidence="1" type="ORF">NM688_g962</name>
</gene>
<dbReference type="Proteomes" id="UP001148662">
    <property type="component" value="Unassembled WGS sequence"/>
</dbReference>
<dbReference type="EMBL" id="JANHOG010000092">
    <property type="protein sequence ID" value="KAJ3558381.1"/>
    <property type="molecule type" value="Genomic_DNA"/>
</dbReference>
<name>A0ACC1TCZ0_9APHY</name>
<evidence type="ECO:0000313" key="1">
    <source>
        <dbReference type="EMBL" id="KAJ3558381.1"/>
    </source>
</evidence>
<keyword evidence="2" id="KW-1185">Reference proteome</keyword>
<accession>A0ACC1TCZ0</accession>
<proteinExistence type="predicted"/>